<sequence length="108" mass="12029">MYLLFYGVDIKERVEFCTGGTSTSGKFGDYFSIVSILMAIGVIEIIVTIGSGLNSLANVIIFLTRSDEVRKLVIKILPKRIIKVFAKKNYIDPLPGKIFIMVQPAKRS</sequence>
<evidence type="ECO:0000313" key="3">
    <source>
        <dbReference type="WBParaSite" id="ACRNAN_scaffold1088.g18322.t1"/>
    </source>
</evidence>
<keyword evidence="1" id="KW-0472">Membrane</keyword>
<reference evidence="3" key="1">
    <citation type="submission" date="2022-11" db="UniProtKB">
        <authorList>
            <consortium name="WormBaseParasite"/>
        </authorList>
    </citation>
    <scope>IDENTIFICATION</scope>
</reference>
<keyword evidence="1" id="KW-1133">Transmembrane helix</keyword>
<evidence type="ECO:0000256" key="1">
    <source>
        <dbReference type="SAM" id="Phobius"/>
    </source>
</evidence>
<evidence type="ECO:0000313" key="2">
    <source>
        <dbReference type="Proteomes" id="UP000887540"/>
    </source>
</evidence>
<proteinExistence type="predicted"/>
<protein>
    <submittedName>
        <fullName evidence="3">Uncharacterized protein</fullName>
    </submittedName>
</protein>
<dbReference type="Proteomes" id="UP000887540">
    <property type="component" value="Unplaced"/>
</dbReference>
<keyword evidence="1" id="KW-0812">Transmembrane</keyword>
<organism evidence="2 3">
    <name type="scientific">Acrobeloides nanus</name>
    <dbReference type="NCBI Taxonomy" id="290746"/>
    <lineage>
        <taxon>Eukaryota</taxon>
        <taxon>Metazoa</taxon>
        <taxon>Ecdysozoa</taxon>
        <taxon>Nematoda</taxon>
        <taxon>Chromadorea</taxon>
        <taxon>Rhabditida</taxon>
        <taxon>Tylenchina</taxon>
        <taxon>Cephalobomorpha</taxon>
        <taxon>Cephaloboidea</taxon>
        <taxon>Cephalobidae</taxon>
        <taxon>Acrobeloides</taxon>
    </lineage>
</organism>
<accession>A0A914CHY3</accession>
<name>A0A914CHY3_9BILA</name>
<dbReference type="AlphaFoldDB" id="A0A914CHY3"/>
<dbReference type="WBParaSite" id="ACRNAN_scaffold1088.g18322.t1">
    <property type="protein sequence ID" value="ACRNAN_scaffold1088.g18322.t1"/>
    <property type="gene ID" value="ACRNAN_scaffold1088.g18322"/>
</dbReference>
<keyword evidence="2" id="KW-1185">Reference proteome</keyword>
<feature type="transmembrane region" description="Helical" evidence="1">
    <location>
        <begin position="30"/>
        <end position="63"/>
    </location>
</feature>